<protein>
    <submittedName>
        <fullName evidence="1">Uncharacterized protein</fullName>
    </submittedName>
</protein>
<name>A0A495J3V7_9SPHI</name>
<evidence type="ECO:0000313" key="2">
    <source>
        <dbReference type="Proteomes" id="UP000268007"/>
    </source>
</evidence>
<accession>A0A495J3V7</accession>
<keyword evidence="2" id="KW-1185">Reference proteome</keyword>
<gene>
    <name evidence="1" type="ORF">BDD43_3723</name>
</gene>
<dbReference type="AlphaFoldDB" id="A0A495J3V7"/>
<proteinExistence type="predicted"/>
<dbReference type="EMBL" id="RBKU01000001">
    <property type="protein sequence ID" value="RKR83513.1"/>
    <property type="molecule type" value="Genomic_DNA"/>
</dbReference>
<reference evidence="1 2" key="1">
    <citation type="submission" date="2018-10" db="EMBL/GenBank/DDBJ databases">
        <title>Genomic Encyclopedia of Archaeal and Bacterial Type Strains, Phase II (KMG-II): from individual species to whole genera.</title>
        <authorList>
            <person name="Goeker M."/>
        </authorList>
    </citation>
    <scope>NUCLEOTIDE SEQUENCE [LARGE SCALE GENOMIC DNA]</scope>
    <source>
        <strain evidence="1 2">DSM 18602</strain>
    </source>
</reference>
<sequence length="37" mass="4194">MAPKKCKTENSQKRKNFMVANTIMAQSAIIAEGNYYL</sequence>
<comment type="caution">
    <text evidence="1">The sequence shown here is derived from an EMBL/GenBank/DDBJ whole genome shotgun (WGS) entry which is preliminary data.</text>
</comment>
<evidence type="ECO:0000313" key="1">
    <source>
        <dbReference type="EMBL" id="RKR83513.1"/>
    </source>
</evidence>
<dbReference type="Proteomes" id="UP000268007">
    <property type="component" value="Unassembled WGS sequence"/>
</dbReference>
<organism evidence="1 2">
    <name type="scientific">Mucilaginibacter gracilis</name>
    <dbReference type="NCBI Taxonomy" id="423350"/>
    <lineage>
        <taxon>Bacteria</taxon>
        <taxon>Pseudomonadati</taxon>
        <taxon>Bacteroidota</taxon>
        <taxon>Sphingobacteriia</taxon>
        <taxon>Sphingobacteriales</taxon>
        <taxon>Sphingobacteriaceae</taxon>
        <taxon>Mucilaginibacter</taxon>
    </lineage>
</organism>